<dbReference type="PATRIC" id="fig|523850.10.peg.327"/>
<dbReference type="KEGG" id="ton:TON_0325"/>
<evidence type="ECO:0000256" key="1">
    <source>
        <dbReference type="SAM" id="MobiDB-lite"/>
    </source>
</evidence>
<evidence type="ECO:0000313" key="3">
    <source>
        <dbReference type="Proteomes" id="UP000002727"/>
    </source>
</evidence>
<proteinExistence type="predicted"/>
<organism evidence="2 3">
    <name type="scientific">Thermococcus onnurineus (strain NA1)</name>
    <dbReference type="NCBI Taxonomy" id="523850"/>
    <lineage>
        <taxon>Archaea</taxon>
        <taxon>Methanobacteriati</taxon>
        <taxon>Methanobacteriota</taxon>
        <taxon>Thermococci</taxon>
        <taxon>Thermococcales</taxon>
        <taxon>Thermococcaceae</taxon>
        <taxon>Thermococcus</taxon>
    </lineage>
</organism>
<feature type="region of interest" description="Disordered" evidence="1">
    <location>
        <begin position="1"/>
        <end position="34"/>
    </location>
</feature>
<gene>
    <name evidence="2" type="ordered locus">TON_0325</name>
</gene>
<sequence>MYFENFGRPTPRKSRSKSNKHSTMQLIETSSSEPNSALIKGTIARTDPISGLPHLDELTHHLIAVATASLKFNSPDVVLAALIHDYFKPVFDFKNGKWYHFITDPDLYSQLLSEFDDSTNISNVANISQWHHKRKNCNEICQIENSELISTLETSVPFILPTQREYTVVHHLRVLGKYRMFILALLKEKLAKTLSEKYSERFQKILGVSRIRYEYRPVNSADTLEDAGRIIKENDWRIEVKDNMMVIPLPSRFHKDAFYFEYYEGTEVVLDVDTKAKAIRGVKVPFGKALSTVYLTGSQDAYLLYVDAGFGSLSLEYLLDDVLSDLKQSLSEKKRKNAFEYVDLDKVVKSLSSDLHSDELCALCGEPGEPIESHEKVSSILKAKFTDTWLLLTCGTSVCPVCKLGFEIEELFRGSGMNKHIVQEALLEDYHLIHSIPIFGKEHFMKSISSKIWLELLSEIYYSLHNSKELQKITKRKEWVVKFYLNPKVLFYPYVADLIPQVLTVALRHPKKKFVLQSGLHSNIVFPGSEKDLTPEEFSAMRRFYISHPSTGIHLLQKIRNVYSPVFGVPNVEIRKGGVSRARKRKG</sequence>
<dbReference type="HOGENOM" id="CLU_464345_0_0_2"/>
<dbReference type="EMBL" id="CP000855">
    <property type="protein sequence ID" value="ACJ15810.1"/>
    <property type="molecule type" value="Genomic_DNA"/>
</dbReference>
<name>B6YTC3_THEON</name>
<reference evidence="2 3" key="1">
    <citation type="journal article" date="2008" name="J. Bacteriol.">
        <title>The complete genome sequence of Thermococcus onnurineus NA1 reveals a mixed heterotrophic and carboxydotrophic metabolism.</title>
        <authorList>
            <person name="Lee H.S."/>
            <person name="Kang S.G."/>
            <person name="Bae S.S."/>
            <person name="Lim J.K."/>
            <person name="Cho Y."/>
            <person name="Kim Y.J."/>
            <person name="Jeon J.H."/>
            <person name="Cha S.S."/>
            <person name="Kwon K.K."/>
            <person name="Kim H.T."/>
            <person name="Park C.J."/>
            <person name="Lee H.W."/>
            <person name="Kim S.I."/>
            <person name="Chun J."/>
            <person name="Colwell R.R."/>
            <person name="Kim S.J."/>
            <person name="Lee J.H."/>
        </authorList>
    </citation>
    <scope>NUCLEOTIDE SEQUENCE [LARGE SCALE GENOMIC DNA]</scope>
    <source>
        <strain evidence="2 3">NA1</strain>
    </source>
</reference>
<evidence type="ECO:0008006" key="4">
    <source>
        <dbReference type="Google" id="ProtNLM"/>
    </source>
</evidence>
<dbReference type="AlphaFoldDB" id="B6YTC3"/>
<protein>
    <recommendedName>
        <fullName evidence="4">HD domain-containing protein</fullName>
    </recommendedName>
</protein>
<feature type="compositionally biased region" description="Polar residues" evidence="1">
    <location>
        <begin position="21"/>
        <end position="34"/>
    </location>
</feature>
<accession>B6YTC3</accession>
<feature type="compositionally biased region" description="Basic residues" evidence="1">
    <location>
        <begin position="10"/>
        <end position="20"/>
    </location>
</feature>
<evidence type="ECO:0000313" key="2">
    <source>
        <dbReference type="EMBL" id="ACJ15810.1"/>
    </source>
</evidence>
<dbReference type="Proteomes" id="UP000002727">
    <property type="component" value="Chromosome"/>
</dbReference>
<keyword evidence="3" id="KW-1185">Reference proteome</keyword>
<dbReference type="STRING" id="523850.TON_0325"/>